<dbReference type="Proteomes" id="UP000019243">
    <property type="component" value="Unassembled WGS sequence"/>
</dbReference>
<feature type="transmembrane region" description="Helical" evidence="1">
    <location>
        <begin position="236"/>
        <end position="254"/>
    </location>
</feature>
<accession>W7CA37</accession>
<sequence>MLKLKKKGVFNVGELQAYAVAYGKPLGKKDYFTLIISPAFFLSLFSFLLVYYWWVSLIIFIVGLFYGLRMILPKTVKRNYEIRALQERNKFINNMTQILTDEEKTLVKALSQAKSRCAGELKNDLNVLEATLLSSDMDSVKEAFTELNTKYKEDIVFSQYAEQLETAVVEGKTNIDTFKDIKTYHNDLVRKTKEFHEIKNGHKKDMTQMLIIIVLFILAITFSFSFTTFFEAFARGITGWITSLLFFSMISLFLHKFVKLYFDDSIMEVSK</sequence>
<evidence type="ECO:0000313" key="2">
    <source>
        <dbReference type="EMBL" id="EUJ34185.1"/>
    </source>
</evidence>
<protein>
    <submittedName>
        <fullName evidence="2">Uncharacterized protein</fullName>
    </submittedName>
</protein>
<feature type="transmembrane region" description="Helical" evidence="1">
    <location>
        <begin position="54"/>
        <end position="72"/>
    </location>
</feature>
<evidence type="ECO:0000313" key="3">
    <source>
        <dbReference type="Proteomes" id="UP000019243"/>
    </source>
</evidence>
<keyword evidence="1" id="KW-0812">Transmembrane</keyword>
<organism evidence="2 3">
    <name type="scientific">Brochothrix campestris FSL F6-1037</name>
    <dbReference type="NCBI Taxonomy" id="1265861"/>
    <lineage>
        <taxon>Bacteria</taxon>
        <taxon>Bacillati</taxon>
        <taxon>Bacillota</taxon>
        <taxon>Bacilli</taxon>
        <taxon>Bacillales</taxon>
        <taxon>Listeriaceae</taxon>
        <taxon>Brochothrix</taxon>
    </lineage>
</organism>
<evidence type="ECO:0000256" key="1">
    <source>
        <dbReference type="SAM" id="Phobius"/>
    </source>
</evidence>
<dbReference type="RefSeq" id="WP_035315768.1">
    <property type="nucleotide sequence ID" value="NZ_AODH01000077.1"/>
</dbReference>
<comment type="caution">
    <text evidence="2">The sequence shown here is derived from an EMBL/GenBank/DDBJ whole genome shotgun (WGS) entry which is preliminary data.</text>
</comment>
<reference evidence="2 3" key="1">
    <citation type="submission" date="2012-12" db="EMBL/GenBank/DDBJ databases">
        <title>Novel taxa of Listeriaceae from agricultural environments in the United States.</title>
        <authorList>
            <person name="den Bakker H.C."/>
            <person name="Allred A."/>
            <person name="Warchocki S."/>
            <person name="Wright E.M."/>
            <person name="Burrell A."/>
            <person name="Nightingale K.K."/>
            <person name="Kephart D."/>
            <person name="Wiedmann M."/>
        </authorList>
    </citation>
    <scope>NUCLEOTIDE SEQUENCE [LARGE SCALE GENOMIC DNA]</scope>
    <source>
        <strain evidence="2 3">FSL F6-1037</strain>
    </source>
</reference>
<dbReference type="AlphaFoldDB" id="W7CA37"/>
<dbReference type="OrthoDB" id="2806681at2"/>
<keyword evidence="3" id="KW-1185">Reference proteome</keyword>
<keyword evidence="1" id="KW-1133">Transmembrane helix</keyword>
<gene>
    <name evidence="2" type="ORF">BCAMP_12528</name>
</gene>
<dbReference type="STRING" id="1265861.BCAMP_12528"/>
<dbReference type="EMBL" id="AODH01000077">
    <property type="protein sequence ID" value="EUJ34185.1"/>
    <property type="molecule type" value="Genomic_DNA"/>
</dbReference>
<keyword evidence="1" id="KW-0472">Membrane</keyword>
<name>W7CA37_9LIST</name>
<proteinExistence type="predicted"/>
<feature type="transmembrane region" description="Helical" evidence="1">
    <location>
        <begin position="209"/>
        <end position="230"/>
    </location>
</feature>